<name>A0A4Y9XZP8_9AGAM</name>
<dbReference type="EMBL" id="SEOQ01000946">
    <property type="protein sequence ID" value="TFY55168.1"/>
    <property type="molecule type" value="Genomic_DNA"/>
</dbReference>
<organism evidence="3 4">
    <name type="scientific">Dentipellis fragilis</name>
    <dbReference type="NCBI Taxonomy" id="205917"/>
    <lineage>
        <taxon>Eukaryota</taxon>
        <taxon>Fungi</taxon>
        <taxon>Dikarya</taxon>
        <taxon>Basidiomycota</taxon>
        <taxon>Agaricomycotina</taxon>
        <taxon>Agaricomycetes</taxon>
        <taxon>Russulales</taxon>
        <taxon>Hericiaceae</taxon>
        <taxon>Dentipellis</taxon>
    </lineage>
</organism>
<evidence type="ECO:0000313" key="4">
    <source>
        <dbReference type="Proteomes" id="UP000298327"/>
    </source>
</evidence>
<feature type="compositionally biased region" description="Basic and acidic residues" evidence="1">
    <location>
        <begin position="362"/>
        <end position="373"/>
    </location>
</feature>
<feature type="compositionally biased region" description="Pro residues" evidence="1">
    <location>
        <begin position="569"/>
        <end position="587"/>
    </location>
</feature>
<evidence type="ECO:0000256" key="1">
    <source>
        <dbReference type="SAM" id="MobiDB-lite"/>
    </source>
</evidence>
<gene>
    <name evidence="3" type="ORF">EVG20_g9420</name>
</gene>
<keyword evidence="4" id="KW-1185">Reference proteome</keyword>
<dbReference type="OrthoDB" id="2662290at2759"/>
<comment type="caution">
    <text evidence="3">The sequence shown here is derived from an EMBL/GenBank/DDBJ whole genome shotgun (WGS) entry which is preliminary data.</text>
</comment>
<protein>
    <submittedName>
        <fullName evidence="3">Uncharacterized protein</fullName>
    </submittedName>
</protein>
<dbReference type="STRING" id="205917.A0A4Y9XZP8"/>
<evidence type="ECO:0000313" key="3">
    <source>
        <dbReference type="EMBL" id="TFY55168.1"/>
    </source>
</evidence>
<reference evidence="3 4" key="1">
    <citation type="submission" date="2019-02" db="EMBL/GenBank/DDBJ databases">
        <title>Genome sequencing of the rare red list fungi Dentipellis fragilis.</title>
        <authorList>
            <person name="Buettner E."/>
            <person name="Kellner H."/>
        </authorList>
    </citation>
    <scope>NUCLEOTIDE SEQUENCE [LARGE SCALE GENOMIC DNA]</scope>
    <source>
        <strain evidence="3 4">DSM 105465</strain>
    </source>
</reference>
<proteinExistence type="predicted"/>
<sequence length="1032" mass="113468">MFGAAAGRINGPNGAAADVGVTLSGYYGSVPVYALYTASDAWRSEPDYSRSSDPRITGIGHADAQALILSPYTTGCSYCLHDALSIRNYIYSVIRHGHTSTHPTTDMACSEVYRDQLATLKNGHALWEPDPDDTIQQVGVGDVGYVLYGGFQRLFNIHLAADHPSQGKHLPEYFEPLHCEASHIYHRTLRPGPYRSRSVVAAKLDAPFVVPAGGKLSLKFACSRRKGAVLVLPEKALREDTKRRGAYKEYLREHCEQWHTLTEQLKLDLRMEDLVLVTGCDRTTTWAVAAFTNTDFDSQIQLSVELAGVEAASFASSLSWSHDENAQRHWGPDPETSVSMNELSGAVTKGEDISTSSQKQRQKQEPVDPHGSVDGDSDGGGVPINPGEVETTAEVYLPGEVELTREAGSTRGADAIGEADATGETYASRDMGSAEDVSNTCPKRGQGDTDTHDHTDMMSPLLDYILQSSDVDLAIAHHADLYPYTESATSASEIAQYLKEDQPSVFKTVLQGVAYGSIDYLDKDVSFPGARRRKSSGSRVTFDEDNIQYIPRSQFFPPSPISTESIQSTPPPSIPPQPALDSPPLPSLSPFGTKKMLSYPDSVTTRADTPPISYMTQQQQIGPSITPDGTPIYMPIPNLDWGGNYYSPLPTLPAISQTTPPRVSRTRGRNHEAQAEMDFEMWTGLDLSDVATVTNEDEQPGSSVCFSTSTSLAPSTELLVKDFIAAFNEILFVGEGRRETQHHRIMMTYMRQLDRKGLAIERQLACLRHLTDVFAKAKPKTHLDADSLDEFANKVPASQLKVPTNYHSALLKLALFTPYTNSYHASGLLADIAKGVFPSLPVASKSSLSFDISFSHLTTVGLTVIPTYRLDEHLQLKGNNIVKIFKLDPLIIPTLRTYHTNRIAIALGVEDIGKEILASWRALIEGSRPLSYMFAGMLDLTNEQLNQISHEVRFAYAVPSRFVAREKQLQELIRYHKRWPYVALEDLNNLRRANSALFYGVGAALLALVMVQVQVLLYYVLKIAAGSLATVQ</sequence>
<feature type="region of interest" description="Disordered" evidence="1">
    <location>
        <begin position="349"/>
        <end position="387"/>
    </location>
</feature>
<keyword evidence="2" id="KW-0812">Transmembrane</keyword>
<dbReference type="AlphaFoldDB" id="A0A4Y9XZP8"/>
<feature type="region of interest" description="Disordered" evidence="1">
    <location>
        <begin position="551"/>
        <end position="597"/>
    </location>
</feature>
<keyword evidence="2" id="KW-0472">Membrane</keyword>
<evidence type="ECO:0000256" key="2">
    <source>
        <dbReference type="SAM" id="Phobius"/>
    </source>
</evidence>
<accession>A0A4Y9XZP8</accession>
<dbReference type="Proteomes" id="UP000298327">
    <property type="component" value="Unassembled WGS sequence"/>
</dbReference>
<keyword evidence="2" id="KW-1133">Transmembrane helix</keyword>
<feature type="transmembrane region" description="Helical" evidence="2">
    <location>
        <begin position="996"/>
        <end position="1021"/>
    </location>
</feature>
<feature type="region of interest" description="Disordered" evidence="1">
    <location>
        <begin position="403"/>
        <end position="452"/>
    </location>
</feature>